<evidence type="ECO:0000313" key="1">
    <source>
        <dbReference type="EMBL" id="ODV60121.1"/>
    </source>
</evidence>
<keyword evidence="2" id="KW-1185">Reference proteome</keyword>
<evidence type="ECO:0000313" key="2">
    <source>
        <dbReference type="Proteomes" id="UP000095038"/>
    </source>
</evidence>
<accession>A0A1D2VEP5</accession>
<proteinExistence type="predicted"/>
<organism evidence="1 2">
    <name type="scientific">Ascoidea rubescens DSM 1968</name>
    <dbReference type="NCBI Taxonomy" id="1344418"/>
    <lineage>
        <taxon>Eukaryota</taxon>
        <taxon>Fungi</taxon>
        <taxon>Dikarya</taxon>
        <taxon>Ascomycota</taxon>
        <taxon>Saccharomycotina</taxon>
        <taxon>Saccharomycetes</taxon>
        <taxon>Ascoideaceae</taxon>
        <taxon>Ascoidea</taxon>
    </lineage>
</organism>
<dbReference type="AlphaFoldDB" id="A0A1D2VEP5"/>
<reference evidence="2" key="1">
    <citation type="submission" date="2016-05" db="EMBL/GenBank/DDBJ databases">
        <title>Comparative genomics of biotechnologically important yeasts.</title>
        <authorList>
            <consortium name="DOE Joint Genome Institute"/>
            <person name="Riley R."/>
            <person name="Haridas S."/>
            <person name="Wolfe K.H."/>
            <person name="Lopes M.R."/>
            <person name="Hittinger C.T."/>
            <person name="Goker M."/>
            <person name="Salamov A."/>
            <person name="Wisecaver J."/>
            <person name="Long T.M."/>
            <person name="Aerts A.L."/>
            <person name="Barry K."/>
            <person name="Choi C."/>
            <person name="Clum A."/>
            <person name="Coughlan A.Y."/>
            <person name="Deshpande S."/>
            <person name="Douglass A.P."/>
            <person name="Hanson S.J."/>
            <person name="Klenk H.-P."/>
            <person name="Labutti K."/>
            <person name="Lapidus A."/>
            <person name="Lindquist E."/>
            <person name="Lipzen A."/>
            <person name="Meier-Kolthoff J.P."/>
            <person name="Ohm R.A."/>
            <person name="Otillar R.P."/>
            <person name="Pangilinan J."/>
            <person name="Peng Y."/>
            <person name="Rokas A."/>
            <person name="Rosa C.A."/>
            <person name="Scheuner C."/>
            <person name="Sibirny A.A."/>
            <person name="Slot J.C."/>
            <person name="Stielow J.B."/>
            <person name="Sun H."/>
            <person name="Kurtzman C.P."/>
            <person name="Blackwell M."/>
            <person name="Grigoriev I.V."/>
            <person name="Jeffries T.W."/>
        </authorList>
    </citation>
    <scope>NUCLEOTIDE SEQUENCE [LARGE SCALE GENOMIC DNA]</scope>
    <source>
        <strain evidence="2">DSM 1968</strain>
    </source>
</reference>
<dbReference type="InParanoid" id="A0A1D2VEP5"/>
<name>A0A1D2VEP5_9ASCO</name>
<dbReference type="GeneID" id="30967194"/>
<gene>
    <name evidence="1" type="ORF">ASCRUDRAFT_76633</name>
</gene>
<protein>
    <submittedName>
        <fullName evidence="1">Uncharacterized protein</fullName>
    </submittedName>
</protein>
<dbReference type="RefSeq" id="XP_020046428.1">
    <property type="nucleotide sequence ID" value="XM_020193558.1"/>
</dbReference>
<dbReference type="Proteomes" id="UP000095038">
    <property type="component" value="Unassembled WGS sequence"/>
</dbReference>
<sequence>MEWFAEKNISRVNRTINSRRSANPPLRAGHKTRLEVLPEVDQFLAPLCTFQHFSALSHLRLNCFLLK</sequence>
<dbReference type="EMBL" id="KV454483">
    <property type="protein sequence ID" value="ODV60121.1"/>
    <property type="molecule type" value="Genomic_DNA"/>
</dbReference>